<organism evidence="2 3">
    <name type="scientific">Stylonychia lemnae</name>
    <name type="common">Ciliate</name>
    <dbReference type="NCBI Taxonomy" id="5949"/>
    <lineage>
        <taxon>Eukaryota</taxon>
        <taxon>Sar</taxon>
        <taxon>Alveolata</taxon>
        <taxon>Ciliophora</taxon>
        <taxon>Intramacronucleata</taxon>
        <taxon>Spirotrichea</taxon>
        <taxon>Stichotrichia</taxon>
        <taxon>Sporadotrichida</taxon>
        <taxon>Oxytrichidae</taxon>
        <taxon>Stylonychinae</taxon>
        <taxon>Stylonychia</taxon>
    </lineage>
</organism>
<dbReference type="EMBL" id="CCKQ01006266">
    <property type="protein sequence ID" value="CDW77564.1"/>
    <property type="molecule type" value="Genomic_DNA"/>
</dbReference>
<dbReference type="Proteomes" id="UP000039865">
    <property type="component" value="Unassembled WGS sequence"/>
</dbReference>
<sequence length="115" mass="13146">MESLTASQNTNKNPNESLIDDDVFNRSDSSDNISRADLTASQVANNNQQEEVKVQIDYEEYIQNKLRDILENPLIEMAKKEISLNAELKVLQEKELALREKTNLLLVKLNQEAVQ</sequence>
<evidence type="ECO:0000313" key="3">
    <source>
        <dbReference type="Proteomes" id="UP000039865"/>
    </source>
</evidence>
<keyword evidence="3" id="KW-1185">Reference proteome</keyword>
<feature type="region of interest" description="Disordered" evidence="1">
    <location>
        <begin position="1"/>
        <end position="46"/>
    </location>
</feature>
<reference evidence="2 3" key="1">
    <citation type="submission" date="2014-06" db="EMBL/GenBank/DDBJ databases">
        <authorList>
            <person name="Swart Estienne"/>
        </authorList>
    </citation>
    <scope>NUCLEOTIDE SEQUENCE [LARGE SCALE GENOMIC DNA]</scope>
    <source>
        <strain evidence="2 3">130c</strain>
    </source>
</reference>
<gene>
    <name evidence="2" type="primary">Contig17553.g18670</name>
    <name evidence="2" type="ORF">STYLEM_6527</name>
</gene>
<feature type="compositionally biased region" description="Polar residues" evidence="1">
    <location>
        <begin position="30"/>
        <end position="46"/>
    </location>
</feature>
<evidence type="ECO:0000256" key="1">
    <source>
        <dbReference type="SAM" id="MobiDB-lite"/>
    </source>
</evidence>
<evidence type="ECO:0000313" key="2">
    <source>
        <dbReference type="EMBL" id="CDW77564.1"/>
    </source>
</evidence>
<protein>
    <submittedName>
        <fullName evidence="2">Uncharacterized protein</fullName>
    </submittedName>
</protein>
<feature type="compositionally biased region" description="Polar residues" evidence="1">
    <location>
        <begin position="1"/>
        <end position="16"/>
    </location>
</feature>
<accession>A0A078A5U5</accession>
<name>A0A078A5U5_STYLE</name>
<proteinExistence type="predicted"/>
<dbReference type="InParanoid" id="A0A078A5U5"/>
<dbReference type="AlphaFoldDB" id="A0A078A5U5"/>